<feature type="domain" description="TauD/TfdA-like" evidence="4">
    <location>
        <begin position="2"/>
        <end position="289"/>
    </location>
</feature>
<keyword evidence="2" id="KW-0560">Oxidoreductase</keyword>
<dbReference type="EMBL" id="JAGQDD010000032">
    <property type="protein sequence ID" value="MBQ0933545.1"/>
    <property type="molecule type" value="Genomic_DNA"/>
</dbReference>
<dbReference type="AlphaFoldDB" id="A0A940YJ57"/>
<dbReference type="GO" id="GO:0017000">
    <property type="term" value="P:antibiotic biosynthetic process"/>
    <property type="evidence" value="ECO:0007669"/>
    <property type="project" value="UniProtKB-KW"/>
</dbReference>
<reference evidence="5 6" key="1">
    <citation type="submission" date="2021-04" db="EMBL/GenBank/DDBJ databases">
        <title>The genome sequence of Ideonella sp. 3Y2.</title>
        <authorList>
            <person name="Liu Y."/>
        </authorList>
    </citation>
    <scope>NUCLEOTIDE SEQUENCE [LARGE SCALE GENOMIC DNA]</scope>
    <source>
        <strain evidence="5 6">3Y2</strain>
    </source>
</reference>
<dbReference type="SUPFAM" id="SSF51197">
    <property type="entry name" value="Clavaminate synthase-like"/>
    <property type="match status" value="1"/>
</dbReference>
<gene>
    <name evidence="5" type="ORF">KAK03_23970</name>
</gene>
<name>A0A940YJ57_9BURK</name>
<organism evidence="5 6">
    <name type="scientific">Ideonella alba</name>
    <dbReference type="NCBI Taxonomy" id="2824118"/>
    <lineage>
        <taxon>Bacteria</taxon>
        <taxon>Pseudomonadati</taxon>
        <taxon>Pseudomonadota</taxon>
        <taxon>Betaproteobacteria</taxon>
        <taxon>Burkholderiales</taxon>
        <taxon>Sphaerotilaceae</taxon>
        <taxon>Ideonella</taxon>
    </lineage>
</organism>
<evidence type="ECO:0000256" key="3">
    <source>
        <dbReference type="ARBA" id="ARBA00023194"/>
    </source>
</evidence>
<evidence type="ECO:0000313" key="5">
    <source>
        <dbReference type="EMBL" id="MBQ0933545.1"/>
    </source>
</evidence>
<evidence type="ECO:0000256" key="1">
    <source>
        <dbReference type="ARBA" id="ARBA00001954"/>
    </source>
</evidence>
<comment type="cofactor">
    <cofactor evidence="1">
        <name>Fe(2+)</name>
        <dbReference type="ChEBI" id="CHEBI:29033"/>
    </cofactor>
</comment>
<dbReference type="InterPro" id="IPR003819">
    <property type="entry name" value="TauD/TfdA-like"/>
</dbReference>
<evidence type="ECO:0000259" key="4">
    <source>
        <dbReference type="Pfam" id="PF02668"/>
    </source>
</evidence>
<dbReference type="Proteomes" id="UP000676246">
    <property type="component" value="Unassembled WGS sequence"/>
</dbReference>
<keyword evidence="6" id="KW-1185">Reference proteome</keyword>
<keyword evidence="5" id="KW-0223">Dioxygenase</keyword>
<dbReference type="PANTHER" id="PTHR10696">
    <property type="entry name" value="GAMMA-BUTYROBETAINE HYDROXYLASE-RELATED"/>
    <property type="match status" value="1"/>
</dbReference>
<keyword evidence="3" id="KW-0045">Antibiotic biosynthesis</keyword>
<sequence>MRSHGSVLLRGFAGTLGAEAFSIALAAIGTPMHDYVGGSTPRRRLGSRTYSATELSGEYSIALHQEMSYLPVAPEGIGFYCERAADAGGCSLLADARDVVRLLPQPVIESFRDRNIAITRALPSRGSMYLASGVSRPWQDVFETEERSSAFDIASRRGWSASWCDDGTMHLRHGVTSAFRRHPETGSEVWFNQAHYYSPDCMLQWAKHDQRKQQERYIQRLVDRGDKDHLNRVTYADGGPIPREALLSIWTALKRSERAVEMLPGDILLADNYFVMHGREKFSGARSMHAGLIAKLHQ</sequence>
<dbReference type="PANTHER" id="PTHR10696:SF56">
    <property type="entry name" value="TAUD_TFDA-LIKE DOMAIN-CONTAINING PROTEIN"/>
    <property type="match status" value="1"/>
</dbReference>
<dbReference type="Pfam" id="PF02668">
    <property type="entry name" value="TauD"/>
    <property type="match status" value="1"/>
</dbReference>
<evidence type="ECO:0000256" key="2">
    <source>
        <dbReference type="ARBA" id="ARBA00023002"/>
    </source>
</evidence>
<accession>A0A940YJ57</accession>
<dbReference type="Gene3D" id="3.60.130.10">
    <property type="entry name" value="Clavaminate synthase-like"/>
    <property type="match status" value="1"/>
</dbReference>
<comment type="caution">
    <text evidence="5">The sequence shown here is derived from an EMBL/GenBank/DDBJ whole genome shotgun (WGS) entry which is preliminary data.</text>
</comment>
<dbReference type="InterPro" id="IPR050411">
    <property type="entry name" value="AlphaKG_dependent_hydroxylases"/>
</dbReference>
<evidence type="ECO:0000313" key="6">
    <source>
        <dbReference type="Proteomes" id="UP000676246"/>
    </source>
</evidence>
<proteinExistence type="predicted"/>
<dbReference type="GO" id="GO:0016706">
    <property type="term" value="F:2-oxoglutarate-dependent dioxygenase activity"/>
    <property type="evidence" value="ECO:0007669"/>
    <property type="project" value="UniProtKB-ARBA"/>
</dbReference>
<protein>
    <submittedName>
        <fullName evidence="5">TauD/TfdA family dioxygenase</fullName>
    </submittedName>
</protein>
<dbReference type="InterPro" id="IPR042098">
    <property type="entry name" value="TauD-like_sf"/>
</dbReference>